<name>A0A6A7C217_9PEZI</name>
<evidence type="ECO:0000313" key="8">
    <source>
        <dbReference type="EMBL" id="KAF2861514.1"/>
    </source>
</evidence>
<comment type="similarity">
    <text evidence="2 6">Belongs to the C1D family.</text>
</comment>
<evidence type="ECO:0000256" key="3">
    <source>
        <dbReference type="ARBA" id="ARBA00022552"/>
    </source>
</evidence>
<keyword evidence="4 6" id="KW-0694">RNA-binding</keyword>
<dbReference type="Pfam" id="PF04000">
    <property type="entry name" value="Sas10_Utp3"/>
    <property type="match status" value="1"/>
</dbReference>
<dbReference type="Proteomes" id="UP000799421">
    <property type="component" value="Unassembled WGS sequence"/>
</dbReference>
<dbReference type="GO" id="GO:0000460">
    <property type="term" value="P:maturation of 5.8S rRNA"/>
    <property type="evidence" value="ECO:0007669"/>
    <property type="project" value="TreeGrafter"/>
</dbReference>
<dbReference type="OrthoDB" id="1421013at2759"/>
<evidence type="ECO:0000256" key="1">
    <source>
        <dbReference type="ARBA" id="ARBA00004123"/>
    </source>
</evidence>
<dbReference type="GO" id="GO:0003723">
    <property type="term" value="F:RNA binding"/>
    <property type="evidence" value="ECO:0007669"/>
    <property type="project" value="UniProtKB-UniRule"/>
</dbReference>
<protein>
    <recommendedName>
        <fullName evidence="6">Exosome complex protein</fullName>
    </recommendedName>
</protein>
<evidence type="ECO:0000256" key="2">
    <source>
        <dbReference type="ARBA" id="ARBA00009154"/>
    </source>
</evidence>
<dbReference type="GO" id="GO:0005730">
    <property type="term" value="C:nucleolus"/>
    <property type="evidence" value="ECO:0007669"/>
    <property type="project" value="TreeGrafter"/>
</dbReference>
<dbReference type="GO" id="GO:0000178">
    <property type="term" value="C:exosome (RNase complex)"/>
    <property type="evidence" value="ECO:0007669"/>
    <property type="project" value="TreeGrafter"/>
</dbReference>
<dbReference type="GO" id="GO:0003677">
    <property type="term" value="F:DNA binding"/>
    <property type="evidence" value="ECO:0007669"/>
    <property type="project" value="TreeGrafter"/>
</dbReference>
<keyword evidence="5 6" id="KW-0539">Nucleus</keyword>
<dbReference type="PANTHER" id="PTHR15341">
    <property type="entry name" value="SUN-COR STEROID HORMONE RECEPTOR CO-REPRESSOR"/>
    <property type="match status" value="1"/>
</dbReference>
<accession>A0A6A7C217</accession>
<feature type="compositionally biased region" description="Basic and acidic residues" evidence="7">
    <location>
        <begin position="139"/>
        <end position="149"/>
    </location>
</feature>
<gene>
    <name evidence="8" type="ORF">K470DRAFT_256887</name>
</gene>
<dbReference type="PANTHER" id="PTHR15341:SF3">
    <property type="entry name" value="NUCLEAR NUCLEIC ACID-BINDING PROTEIN C1D"/>
    <property type="match status" value="1"/>
</dbReference>
<reference evidence="8" key="1">
    <citation type="journal article" date="2020" name="Stud. Mycol.">
        <title>101 Dothideomycetes genomes: a test case for predicting lifestyles and emergence of pathogens.</title>
        <authorList>
            <person name="Haridas S."/>
            <person name="Albert R."/>
            <person name="Binder M."/>
            <person name="Bloem J."/>
            <person name="Labutti K."/>
            <person name="Salamov A."/>
            <person name="Andreopoulos B."/>
            <person name="Baker S."/>
            <person name="Barry K."/>
            <person name="Bills G."/>
            <person name="Bluhm B."/>
            <person name="Cannon C."/>
            <person name="Castanera R."/>
            <person name="Culley D."/>
            <person name="Daum C."/>
            <person name="Ezra D."/>
            <person name="Gonzalez J."/>
            <person name="Henrissat B."/>
            <person name="Kuo A."/>
            <person name="Liang C."/>
            <person name="Lipzen A."/>
            <person name="Lutzoni F."/>
            <person name="Magnuson J."/>
            <person name="Mondo S."/>
            <person name="Nolan M."/>
            <person name="Ohm R."/>
            <person name="Pangilinan J."/>
            <person name="Park H.-J."/>
            <person name="Ramirez L."/>
            <person name="Alfaro M."/>
            <person name="Sun H."/>
            <person name="Tritt A."/>
            <person name="Yoshinaga Y."/>
            <person name="Zwiers L.-H."/>
            <person name="Turgeon B."/>
            <person name="Goodwin S."/>
            <person name="Spatafora J."/>
            <person name="Crous P."/>
            <person name="Grigoriev I."/>
        </authorList>
    </citation>
    <scope>NUCLEOTIDE SEQUENCE</scope>
    <source>
        <strain evidence="8">CBS 480.64</strain>
    </source>
</reference>
<dbReference type="EMBL" id="MU005972">
    <property type="protein sequence ID" value="KAF2861514.1"/>
    <property type="molecule type" value="Genomic_DNA"/>
</dbReference>
<evidence type="ECO:0000256" key="4">
    <source>
        <dbReference type="ARBA" id="ARBA00022884"/>
    </source>
</evidence>
<keyword evidence="9" id="KW-1185">Reference proteome</keyword>
<keyword evidence="3 6" id="KW-0698">rRNA processing</keyword>
<dbReference type="AlphaFoldDB" id="A0A6A7C217"/>
<evidence type="ECO:0000256" key="6">
    <source>
        <dbReference type="RuleBase" id="RU368003"/>
    </source>
</evidence>
<sequence>MNTTAQMRECADDLRDKIDALEAAFAPILKAGISGSASKLPLMDQAQLYTLTTYAIESLLFSAIRLDGSEDAKKHPVFQELNRVKGYFAKIKAAQTTAEGKRSRVDVEAVDRMIKHGTESVKKLQHGPPMRERKRKRAEGKDEVNKKQK</sequence>
<dbReference type="InterPro" id="IPR011082">
    <property type="entry name" value="Exosome-assoc_fac/DNA_repair"/>
</dbReference>
<dbReference type="InterPro" id="IPR007146">
    <property type="entry name" value="Sas10/Utp3/C1D"/>
</dbReference>
<comment type="function">
    <text evidence="6">Required for exosome-dependent processing of pre-rRNA and small nucleolar RNA (snRNA) precursors. Involved in processing of 35S pre-rRNA at the A0, A1 and A2 sites.</text>
</comment>
<evidence type="ECO:0000256" key="5">
    <source>
        <dbReference type="ARBA" id="ARBA00023242"/>
    </source>
</evidence>
<feature type="region of interest" description="Disordered" evidence="7">
    <location>
        <begin position="116"/>
        <end position="149"/>
    </location>
</feature>
<organism evidence="8 9">
    <name type="scientific">Piedraia hortae CBS 480.64</name>
    <dbReference type="NCBI Taxonomy" id="1314780"/>
    <lineage>
        <taxon>Eukaryota</taxon>
        <taxon>Fungi</taxon>
        <taxon>Dikarya</taxon>
        <taxon>Ascomycota</taxon>
        <taxon>Pezizomycotina</taxon>
        <taxon>Dothideomycetes</taxon>
        <taxon>Dothideomycetidae</taxon>
        <taxon>Capnodiales</taxon>
        <taxon>Piedraiaceae</taxon>
        <taxon>Piedraia</taxon>
    </lineage>
</organism>
<proteinExistence type="inferred from homology"/>
<evidence type="ECO:0000256" key="7">
    <source>
        <dbReference type="SAM" id="MobiDB-lite"/>
    </source>
</evidence>
<evidence type="ECO:0000313" key="9">
    <source>
        <dbReference type="Proteomes" id="UP000799421"/>
    </source>
</evidence>
<comment type="subcellular location">
    <subcellularLocation>
        <location evidence="1 6">Nucleus</location>
    </subcellularLocation>
</comment>
<dbReference type="GO" id="GO:0010468">
    <property type="term" value="P:regulation of gene expression"/>
    <property type="evidence" value="ECO:0007669"/>
    <property type="project" value="TreeGrafter"/>
</dbReference>